<dbReference type="AlphaFoldDB" id="A0A815NF89"/>
<sequence length="576" mass="66419">MAKRLMETASEISTHFRCDHCGITIDDVAWRQCKICKIFDLCHTCGKLKYNQLLASVRDDHTQRHTELGQFELITDDCIEKILVEQAEANSQTIRNKIREEHLNRIQKEKKISNDYDMSIVMDELEKLKKTSSLPSKDIEWHGLDSLLARYHLEAHERNIRILSLDGGGKTLISSIHSIFVGFHLLIGVRGYMPIKIVSELIAQKYLSLNEPFDPHNAEHKEAFQKVQGKFTEQFDYFVGTSTGGLIAFCLAMNYSVLKMMDIYADYSYYFWRNYLGPIIYSKYNPARIHQKIDDIINSLSFKNGTKLSAENATLLDIRNILNQDDVISGDQVQLRASNHGNLLEFVDDTNNIDSANRVTSDYGFHRIYREKVLLITSYNTTTNSITIFNTSYAPHWNYRIADVLKATMAAPTYFPPMEIFTGKKVDGVFRKDAQSELFIDGGVFANDPELSALWAIRMQWKKPANYHLLSIGTGCYKTTLSSSTWGGYLGWIMNKGYLVNTLMDAPRSFIEIIGSNLAKFSNIRRMKLNYNMKRSMALDDGEFVRVFDKEWEQLKTEEDYKAFVYFYESYIVKQI</sequence>
<dbReference type="SUPFAM" id="SSF52151">
    <property type="entry name" value="FabD/lysophospholipase-like"/>
    <property type="match status" value="1"/>
</dbReference>
<evidence type="ECO:0000259" key="8">
    <source>
        <dbReference type="PROSITE" id="PS51635"/>
    </source>
</evidence>
<evidence type="ECO:0000313" key="10">
    <source>
        <dbReference type="Proteomes" id="UP000663852"/>
    </source>
</evidence>
<dbReference type="InterPro" id="IPR016035">
    <property type="entry name" value="Acyl_Trfase/lysoPLipase"/>
</dbReference>
<gene>
    <name evidence="9" type="ORF">EDS130_LOCUS38577</name>
</gene>
<keyword evidence="4" id="KW-0862">Zinc</keyword>
<dbReference type="EMBL" id="CAJNOJ010000406">
    <property type="protein sequence ID" value="CAF1436708.1"/>
    <property type="molecule type" value="Genomic_DNA"/>
</dbReference>
<keyword evidence="3 7" id="KW-0378">Hydrolase</keyword>
<evidence type="ECO:0000256" key="6">
    <source>
        <dbReference type="ARBA" id="ARBA00023098"/>
    </source>
</evidence>
<feature type="active site" description="Proton acceptor" evidence="7">
    <location>
        <position position="441"/>
    </location>
</feature>
<dbReference type="InterPro" id="IPR043145">
    <property type="entry name" value="Znf_ZZ_sf"/>
</dbReference>
<evidence type="ECO:0000313" key="9">
    <source>
        <dbReference type="EMBL" id="CAF1436708.1"/>
    </source>
</evidence>
<dbReference type="CDD" id="cd07199">
    <property type="entry name" value="Pat17_PNPLA8_PNPLA9_like"/>
    <property type="match status" value="1"/>
</dbReference>
<dbReference type="PANTHER" id="PTHR24185:SF1">
    <property type="entry name" value="CALCIUM-INDEPENDENT PHOSPHOLIPASE A2-GAMMA"/>
    <property type="match status" value="1"/>
</dbReference>
<feature type="domain" description="PNPLA" evidence="8">
    <location>
        <begin position="182"/>
        <end position="454"/>
    </location>
</feature>
<keyword evidence="2" id="KW-0863">Zinc-finger</keyword>
<feature type="short sequence motif" description="DGA/G" evidence="7">
    <location>
        <begin position="441"/>
        <end position="443"/>
    </location>
</feature>
<name>A0A815NF89_ADIRI</name>
<evidence type="ECO:0000256" key="3">
    <source>
        <dbReference type="ARBA" id="ARBA00022801"/>
    </source>
</evidence>
<dbReference type="PROSITE" id="PS51635">
    <property type="entry name" value="PNPLA"/>
    <property type="match status" value="1"/>
</dbReference>
<dbReference type="Pfam" id="PF01734">
    <property type="entry name" value="Patatin"/>
    <property type="match status" value="1"/>
</dbReference>
<comment type="caution">
    <text evidence="7">Lacks conserved residue(s) required for the propagation of feature annotation.</text>
</comment>
<evidence type="ECO:0000256" key="7">
    <source>
        <dbReference type="PROSITE-ProRule" id="PRU01161"/>
    </source>
</evidence>
<dbReference type="GO" id="GO:0008270">
    <property type="term" value="F:zinc ion binding"/>
    <property type="evidence" value="ECO:0007669"/>
    <property type="project" value="UniProtKB-KW"/>
</dbReference>
<dbReference type="OrthoDB" id="10021675at2759"/>
<dbReference type="GO" id="GO:0016020">
    <property type="term" value="C:membrane"/>
    <property type="evidence" value="ECO:0007669"/>
    <property type="project" value="TreeGrafter"/>
</dbReference>
<keyword evidence="5 7" id="KW-0442">Lipid degradation</keyword>
<feature type="short sequence motif" description="GXSXG" evidence="7">
    <location>
        <begin position="240"/>
        <end position="244"/>
    </location>
</feature>
<reference evidence="9" key="1">
    <citation type="submission" date="2021-02" db="EMBL/GenBank/DDBJ databases">
        <authorList>
            <person name="Nowell W R."/>
        </authorList>
    </citation>
    <scope>NUCLEOTIDE SEQUENCE</scope>
</reference>
<evidence type="ECO:0000256" key="5">
    <source>
        <dbReference type="ARBA" id="ARBA00022963"/>
    </source>
</evidence>
<evidence type="ECO:0000256" key="4">
    <source>
        <dbReference type="ARBA" id="ARBA00022833"/>
    </source>
</evidence>
<dbReference type="InterPro" id="IPR002641">
    <property type="entry name" value="PNPLA_dom"/>
</dbReference>
<dbReference type="Gene3D" id="3.40.1090.10">
    <property type="entry name" value="Cytosolic phospholipase A2 catalytic domain"/>
    <property type="match status" value="1"/>
</dbReference>
<dbReference type="GO" id="GO:0004620">
    <property type="term" value="F:phospholipase activity"/>
    <property type="evidence" value="ECO:0007669"/>
    <property type="project" value="TreeGrafter"/>
</dbReference>
<evidence type="ECO:0000256" key="1">
    <source>
        <dbReference type="ARBA" id="ARBA00022723"/>
    </source>
</evidence>
<organism evidence="9 10">
    <name type="scientific">Adineta ricciae</name>
    <name type="common">Rotifer</name>
    <dbReference type="NCBI Taxonomy" id="249248"/>
    <lineage>
        <taxon>Eukaryota</taxon>
        <taxon>Metazoa</taxon>
        <taxon>Spiralia</taxon>
        <taxon>Gnathifera</taxon>
        <taxon>Rotifera</taxon>
        <taxon>Eurotatoria</taxon>
        <taxon>Bdelloidea</taxon>
        <taxon>Adinetida</taxon>
        <taxon>Adinetidae</taxon>
        <taxon>Adineta</taxon>
    </lineage>
</organism>
<keyword evidence="6 7" id="KW-0443">Lipid metabolism</keyword>
<keyword evidence="1" id="KW-0479">Metal-binding</keyword>
<protein>
    <recommendedName>
        <fullName evidence="8">PNPLA domain-containing protein</fullName>
    </recommendedName>
</protein>
<evidence type="ECO:0000256" key="2">
    <source>
        <dbReference type="ARBA" id="ARBA00022771"/>
    </source>
</evidence>
<accession>A0A815NF89</accession>
<dbReference type="Gene3D" id="3.30.60.90">
    <property type="match status" value="1"/>
</dbReference>
<comment type="caution">
    <text evidence="9">The sequence shown here is derived from an EMBL/GenBank/DDBJ whole genome shotgun (WGS) entry which is preliminary data.</text>
</comment>
<dbReference type="GO" id="GO:0006631">
    <property type="term" value="P:fatty acid metabolic process"/>
    <property type="evidence" value="ECO:0007669"/>
    <property type="project" value="TreeGrafter"/>
</dbReference>
<dbReference type="PANTHER" id="PTHR24185">
    <property type="entry name" value="CALCIUM-INDEPENDENT PHOSPHOLIPASE A2-GAMMA"/>
    <property type="match status" value="1"/>
</dbReference>
<feature type="active site" description="Nucleophile" evidence="7">
    <location>
        <position position="242"/>
    </location>
</feature>
<dbReference type="Proteomes" id="UP000663852">
    <property type="component" value="Unassembled WGS sequence"/>
</dbReference>
<proteinExistence type="predicted"/>
<dbReference type="GO" id="GO:0016042">
    <property type="term" value="P:lipid catabolic process"/>
    <property type="evidence" value="ECO:0007669"/>
    <property type="project" value="UniProtKB-UniRule"/>
</dbReference>